<proteinExistence type="inferred from homology"/>
<evidence type="ECO:0000256" key="2">
    <source>
        <dbReference type="ARBA" id="ARBA00012418"/>
    </source>
</evidence>
<evidence type="ECO:0000256" key="6">
    <source>
        <dbReference type="ARBA" id="ARBA00022695"/>
    </source>
</evidence>
<evidence type="ECO:0000256" key="9">
    <source>
        <dbReference type="ARBA" id="ARBA00029924"/>
    </source>
</evidence>
<dbReference type="AlphaFoldDB" id="A0AAX2SFY7"/>
<dbReference type="Pfam" id="PF01192">
    <property type="entry name" value="RNA_pol_Rpb6"/>
    <property type="match status" value="1"/>
</dbReference>
<dbReference type="HAMAP" id="MF_00366">
    <property type="entry name" value="RNApol_bact_RpoZ"/>
    <property type="match status" value="1"/>
</dbReference>
<gene>
    <name evidence="11" type="primary">rpoZ</name>
    <name evidence="13" type="ORF">E4P33_03680</name>
</gene>
<dbReference type="PANTHER" id="PTHR34476">
    <property type="entry name" value="DNA-DIRECTED RNA POLYMERASE SUBUNIT OMEGA"/>
    <property type="match status" value="1"/>
</dbReference>
<accession>A0AAX2SFY7</accession>
<evidence type="ECO:0000313" key="13">
    <source>
        <dbReference type="EMBL" id="TFI02693.1"/>
    </source>
</evidence>
<evidence type="ECO:0000313" key="14">
    <source>
        <dbReference type="Proteomes" id="UP000298017"/>
    </source>
</evidence>
<dbReference type="GO" id="GO:0006351">
    <property type="term" value="P:DNA-templated transcription"/>
    <property type="evidence" value="ECO:0007669"/>
    <property type="project" value="UniProtKB-UniRule"/>
</dbReference>
<dbReference type="GO" id="GO:0003899">
    <property type="term" value="F:DNA-directed RNA polymerase activity"/>
    <property type="evidence" value="ECO:0007669"/>
    <property type="project" value="UniProtKB-UniRule"/>
</dbReference>
<keyword evidence="4 11" id="KW-0240">DNA-directed RNA polymerase</keyword>
<dbReference type="EMBL" id="SPNK01000002">
    <property type="protein sequence ID" value="TFI02693.1"/>
    <property type="molecule type" value="Genomic_DNA"/>
</dbReference>
<dbReference type="NCBIfam" id="TIGR00690">
    <property type="entry name" value="rpoZ"/>
    <property type="match status" value="1"/>
</dbReference>
<evidence type="ECO:0000256" key="7">
    <source>
        <dbReference type="ARBA" id="ARBA00023163"/>
    </source>
</evidence>
<keyword evidence="5 11" id="KW-0808">Transferase</keyword>
<sequence>MSTNNEGIVNPPVDRLLDKTDSKYGLVIFGARRARQINAYYSQLHEGLFEYVGPLVDTQLNEKPLSIAFREIDEGLIEADHVAHAGFTPNGQMVSDEPTATDMFTGDFFAQGEEQDSTAMFSDGTQLPASEETPGQDSTETAETAVEETTEDSAEPTEQ</sequence>
<keyword evidence="7 11" id="KW-0804">Transcription</keyword>
<dbReference type="Proteomes" id="UP000298017">
    <property type="component" value="Unassembled WGS sequence"/>
</dbReference>
<evidence type="ECO:0000256" key="4">
    <source>
        <dbReference type="ARBA" id="ARBA00022478"/>
    </source>
</evidence>
<dbReference type="PANTHER" id="PTHR34476:SF1">
    <property type="entry name" value="DNA-DIRECTED RNA POLYMERASE SUBUNIT OMEGA"/>
    <property type="match status" value="1"/>
</dbReference>
<evidence type="ECO:0000256" key="12">
    <source>
        <dbReference type="SAM" id="MobiDB-lite"/>
    </source>
</evidence>
<dbReference type="Gene3D" id="3.90.940.10">
    <property type="match status" value="1"/>
</dbReference>
<keyword evidence="14" id="KW-1185">Reference proteome</keyword>
<dbReference type="SMART" id="SM01409">
    <property type="entry name" value="RNA_pol_Rpb6"/>
    <property type="match status" value="1"/>
</dbReference>
<evidence type="ECO:0000256" key="8">
    <source>
        <dbReference type="ARBA" id="ARBA00025935"/>
    </source>
</evidence>
<evidence type="ECO:0000256" key="3">
    <source>
        <dbReference type="ARBA" id="ARBA00013725"/>
    </source>
</evidence>
<protein>
    <recommendedName>
        <fullName evidence="3 11">DNA-directed RNA polymerase subunit omega</fullName>
        <shortName evidence="11">RNAP omega subunit</shortName>
        <ecNumber evidence="2 11">2.7.7.6</ecNumber>
    </recommendedName>
    <alternativeName>
        <fullName evidence="11">RNA polymerase omega subunit</fullName>
    </alternativeName>
    <alternativeName>
        <fullName evidence="9 11">Transcriptase subunit omega</fullName>
    </alternativeName>
</protein>
<feature type="region of interest" description="Disordered" evidence="12">
    <location>
        <begin position="115"/>
        <end position="159"/>
    </location>
</feature>
<feature type="compositionally biased region" description="Polar residues" evidence="12">
    <location>
        <begin position="117"/>
        <end position="138"/>
    </location>
</feature>
<evidence type="ECO:0000256" key="5">
    <source>
        <dbReference type="ARBA" id="ARBA00022679"/>
    </source>
</evidence>
<evidence type="ECO:0000256" key="11">
    <source>
        <dbReference type="HAMAP-Rule" id="MF_00366"/>
    </source>
</evidence>
<dbReference type="SUPFAM" id="SSF63562">
    <property type="entry name" value="RPB6/omega subunit-like"/>
    <property type="match status" value="1"/>
</dbReference>
<keyword evidence="6 11" id="KW-0548">Nucleotidyltransferase</keyword>
<comment type="catalytic activity">
    <reaction evidence="10 11">
        <text>RNA(n) + a ribonucleoside 5'-triphosphate = RNA(n+1) + diphosphate</text>
        <dbReference type="Rhea" id="RHEA:21248"/>
        <dbReference type="Rhea" id="RHEA-COMP:14527"/>
        <dbReference type="Rhea" id="RHEA-COMP:17342"/>
        <dbReference type="ChEBI" id="CHEBI:33019"/>
        <dbReference type="ChEBI" id="CHEBI:61557"/>
        <dbReference type="ChEBI" id="CHEBI:140395"/>
        <dbReference type="EC" id="2.7.7.6"/>
    </reaction>
</comment>
<dbReference type="GO" id="GO:0000428">
    <property type="term" value="C:DNA-directed RNA polymerase complex"/>
    <property type="evidence" value="ECO:0007669"/>
    <property type="project" value="UniProtKB-KW"/>
</dbReference>
<feature type="compositionally biased region" description="Acidic residues" evidence="12">
    <location>
        <begin position="145"/>
        <end position="159"/>
    </location>
</feature>
<reference evidence="13 14" key="1">
    <citation type="submission" date="2019-03" db="EMBL/GenBank/DDBJ databases">
        <title>Genome Sequencing and Assembly of Various Microbes Isolated from Alder Root Nodule.</title>
        <authorList>
            <person name="Swanson E."/>
            <person name="Sevigny J.L."/>
            <person name="Pesce C."/>
            <person name="Davis I."/>
            <person name="Kleiner V."/>
            <person name="Tisa L."/>
        </authorList>
    </citation>
    <scope>NUCLEOTIDE SEQUENCE [LARGE SCALE GENOMIC DNA]</scope>
    <source>
        <strain evidence="13 14">4R-31</strain>
    </source>
</reference>
<evidence type="ECO:0000256" key="1">
    <source>
        <dbReference type="ARBA" id="ARBA00006711"/>
    </source>
</evidence>
<comment type="caution">
    <text evidence="13">The sequence shown here is derived from an EMBL/GenBank/DDBJ whole genome shotgun (WGS) entry which is preliminary data.</text>
</comment>
<dbReference type="InterPro" id="IPR036161">
    <property type="entry name" value="RPB6/omega-like_sf"/>
</dbReference>
<comment type="similarity">
    <text evidence="1 11">Belongs to the RNA polymerase subunit omega family.</text>
</comment>
<comment type="subunit">
    <text evidence="8 11">The RNAP catalytic core consists of 2 alpha, 1 beta, 1 beta' and 1 omega subunit. When a sigma factor is associated with the core the holoenzyme is formed, which can initiate transcription.</text>
</comment>
<name>A0AAX2SFY7_KOCRH</name>
<dbReference type="EC" id="2.7.7.6" evidence="2 11"/>
<evidence type="ECO:0000256" key="10">
    <source>
        <dbReference type="ARBA" id="ARBA00048552"/>
    </source>
</evidence>
<dbReference type="GO" id="GO:0003677">
    <property type="term" value="F:DNA binding"/>
    <property type="evidence" value="ECO:0007669"/>
    <property type="project" value="UniProtKB-UniRule"/>
</dbReference>
<organism evidence="13 14">
    <name type="scientific">Kocuria rhizophila</name>
    <dbReference type="NCBI Taxonomy" id="72000"/>
    <lineage>
        <taxon>Bacteria</taxon>
        <taxon>Bacillati</taxon>
        <taxon>Actinomycetota</taxon>
        <taxon>Actinomycetes</taxon>
        <taxon>Micrococcales</taxon>
        <taxon>Micrococcaceae</taxon>
        <taxon>Kocuria</taxon>
    </lineage>
</organism>
<dbReference type="InterPro" id="IPR006110">
    <property type="entry name" value="Pol_omega/Rpo6/RPB6"/>
</dbReference>
<comment type="function">
    <text evidence="11">Promotes RNA polymerase assembly. Latches the N- and C-terminal regions of the beta' subunit thereby facilitating its interaction with the beta and alpha subunits.</text>
</comment>
<dbReference type="InterPro" id="IPR003716">
    <property type="entry name" value="DNA-dir_RNA_pol_omega"/>
</dbReference>